<evidence type="ECO:0000313" key="10">
    <source>
        <dbReference type="EMBL" id="PPC78051.1"/>
    </source>
</evidence>
<evidence type="ECO:0000256" key="4">
    <source>
        <dbReference type="ARBA" id="ARBA00022694"/>
    </source>
</evidence>
<dbReference type="InterPro" id="IPR013562">
    <property type="entry name" value="TmcA/NAT10_N"/>
</dbReference>
<dbReference type="InterPro" id="IPR007807">
    <property type="entry name" value="TcmA/NAT10_helicase"/>
</dbReference>
<organism evidence="10 11">
    <name type="scientific">Proteobacteria bacterium 228</name>
    <dbReference type="NCBI Taxonomy" id="2083153"/>
    <lineage>
        <taxon>Bacteria</taxon>
        <taxon>Pseudomonadati</taxon>
        <taxon>Pseudomonadota</taxon>
    </lineage>
</organism>
<keyword evidence="2" id="KW-0820">tRNA-binding</keyword>
<dbReference type="HAMAP" id="MF_01886">
    <property type="entry name" value="tRNA_acetyltr_TmcA"/>
    <property type="match status" value="1"/>
</dbReference>
<accession>A0A2S5KT68</accession>
<evidence type="ECO:0000256" key="1">
    <source>
        <dbReference type="ARBA" id="ARBA00022490"/>
    </source>
</evidence>
<dbReference type="Gene3D" id="1.20.120.890">
    <property type="entry name" value="tRNA(Met) cytidine acetyltransferase, tail domain"/>
    <property type="match status" value="1"/>
</dbReference>
<dbReference type="PROSITE" id="PS51186">
    <property type="entry name" value="GNAT"/>
    <property type="match status" value="1"/>
</dbReference>
<keyword evidence="8" id="KW-0012">Acyltransferase</keyword>
<dbReference type="InterPro" id="IPR027417">
    <property type="entry name" value="P-loop_NTPase"/>
</dbReference>
<dbReference type="EMBL" id="PRLP01000021">
    <property type="protein sequence ID" value="PPC78051.1"/>
    <property type="molecule type" value="Genomic_DNA"/>
</dbReference>
<dbReference type="AlphaFoldDB" id="A0A2S5KT68"/>
<dbReference type="Pfam" id="PF13718">
    <property type="entry name" value="GNAT_acetyltr_2"/>
    <property type="match status" value="1"/>
</dbReference>
<evidence type="ECO:0000313" key="11">
    <source>
        <dbReference type="Proteomes" id="UP000238196"/>
    </source>
</evidence>
<dbReference type="SUPFAM" id="SSF55729">
    <property type="entry name" value="Acyl-CoA N-acyltransferases (Nat)"/>
    <property type="match status" value="1"/>
</dbReference>
<dbReference type="Pfam" id="PF05127">
    <property type="entry name" value="NAT10_TcmA_helicase"/>
    <property type="match status" value="1"/>
</dbReference>
<dbReference type="Pfam" id="PF08351">
    <property type="entry name" value="TmcA_N"/>
    <property type="match status" value="1"/>
</dbReference>
<dbReference type="GO" id="GO:0051391">
    <property type="term" value="P:tRNA acetylation"/>
    <property type="evidence" value="ECO:0007669"/>
    <property type="project" value="InterPro"/>
</dbReference>
<dbReference type="GO" id="GO:0002101">
    <property type="term" value="P:tRNA wobble cytosine modification"/>
    <property type="evidence" value="ECO:0007669"/>
    <property type="project" value="InterPro"/>
</dbReference>
<evidence type="ECO:0000256" key="6">
    <source>
        <dbReference type="ARBA" id="ARBA00022840"/>
    </source>
</evidence>
<dbReference type="PANTHER" id="PTHR10925">
    <property type="entry name" value="N-ACETYLTRANSFERASE 10"/>
    <property type="match status" value="1"/>
</dbReference>
<comment type="caution">
    <text evidence="10">The sequence shown here is derived from an EMBL/GenBank/DDBJ whole genome shotgun (WGS) entry which is preliminary data.</text>
</comment>
<sequence>MAPRKSAMGAWRPVLCSLVWALLTTAKPHTQPQIIPMTLSHTDHLTDGTALHHWLQRAASHGHRLPVILQGESLWITQQLQHWQAALPPQPLYLGPDYLDHCECKTLRAASLLLGQERQCVIFDSRQALDVDALAAASGLVTAGGVFIWLLPPSEQWQQQGAFHQRLLRLLEADSHVWLIQAQRQRTPQLTEPRRQADHHLSSDPDCLSEDQAIAVQRIIRTAQGRARRPLVIQADRGRGKSSALGLAAARLIHLGMAAQQPILVTAPRQAACAEVLAQAQRHLSAAQAELLRYISPDQLLDQLPDAALLLVDEAASLPAAVLQTLLQRYPRVIFASTVHGYEGTGRGFAVRFVDYLNQHAPAWKGISLSTPIRWRDHDPLETLIRQWLLLDAEPHALTTDRALTTPTTLIQETRADVLASDEALLHGLFGLLVQAHYRTTPSDLQQLLADPQCQTTLALSATRQVMGAAVLVQEGPLEPSLAEAVWLGQRRPKGQLLPQSLLFHCGLRHSGQLRYGRIMRVAVATSLRQQGIGLQLLQDIEQRARRQGLDCLGSSFGATDYLLRFWQKAGYCVVRLGLTRDAASGEYAVMVLKPLNSVGHALVQDARRRFLHELPELLNGALQRAEPALLHQLLAVADLPAVSLSSQDRDDLQAFIRGNRDLLLSRGALKRLLLLALKRGADAQACLGLIGAVLQQCDETLLCQRLACSPGKPLSQLLRRQAQVLLAWLEQELQG</sequence>
<feature type="domain" description="N-acetyltransferase" evidence="9">
    <location>
        <begin position="416"/>
        <end position="597"/>
    </location>
</feature>
<reference evidence="10 11" key="1">
    <citation type="submission" date="2018-02" db="EMBL/GenBank/DDBJ databases">
        <title>novel marine gammaproteobacteria from coastal saline agro ecosystem.</title>
        <authorList>
            <person name="Krishnan R."/>
            <person name="Ramesh Kumar N."/>
        </authorList>
    </citation>
    <scope>NUCLEOTIDE SEQUENCE [LARGE SCALE GENOMIC DNA]</scope>
    <source>
        <strain evidence="10 11">228</strain>
    </source>
</reference>
<keyword evidence="7" id="KW-0694">RNA-binding</keyword>
<dbReference type="InterPro" id="IPR038321">
    <property type="entry name" value="TmcA_C_sf"/>
</dbReference>
<evidence type="ECO:0000256" key="5">
    <source>
        <dbReference type="ARBA" id="ARBA00022741"/>
    </source>
</evidence>
<dbReference type="GO" id="GO:1904812">
    <property type="term" value="P:rRNA acetylation involved in maturation of SSU-rRNA"/>
    <property type="evidence" value="ECO:0007669"/>
    <property type="project" value="TreeGrafter"/>
</dbReference>
<dbReference type="CDD" id="cd04301">
    <property type="entry name" value="NAT_SF"/>
    <property type="match status" value="1"/>
</dbReference>
<dbReference type="Gene3D" id="3.40.630.30">
    <property type="match status" value="1"/>
</dbReference>
<dbReference type="GO" id="GO:1990883">
    <property type="term" value="F:18S rRNA cytidine N-acetyltransferase activity"/>
    <property type="evidence" value="ECO:0007669"/>
    <property type="project" value="TreeGrafter"/>
</dbReference>
<dbReference type="PANTHER" id="PTHR10925:SF5">
    <property type="entry name" value="RNA CYTIDINE ACETYLTRANSFERASE"/>
    <property type="match status" value="1"/>
</dbReference>
<keyword evidence="1" id="KW-0963">Cytoplasm</keyword>
<dbReference type="InterPro" id="IPR032672">
    <property type="entry name" value="TmcA/NAT10/Kre33"/>
</dbReference>
<dbReference type="Proteomes" id="UP000238196">
    <property type="component" value="Unassembled WGS sequence"/>
</dbReference>
<dbReference type="InterPro" id="IPR024914">
    <property type="entry name" value="tRNA_acetyltr_TmcA"/>
</dbReference>
<gene>
    <name evidence="10" type="ORF">C4K68_07315</name>
</gene>
<evidence type="ECO:0000256" key="3">
    <source>
        <dbReference type="ARBA" id="ARBA00022679"/>
    </source>
</evidence>
<dbReference type="SUPFAM" id="SSF52540">
    <property type="entry name" value="P-loop containing nucleoside triphosphate hydrolases"/>
    <property type="match status" value="1"/>
</dbReference>
<name>A0A2S5KT68_9PROT</name>
<evidence type="ECO:0000256" key="2">
    <source>
        <dbReference type="ARBA" id="ARBA00022555"/>
    </source>
</evidence>
<evidence type="ECO:0000259" key="9">
    <source>
        <dbReference type="PROSITE" id="PS51186"/>
    </source>
</evidence>
<evidence type="ECO:0000256" key="7">
    <source>
        <dbReference type="ARBA" id="ARBA00022884"/>
    </source>
</evidence>
<protein>
    <submittedName>
        <fullName evidence="10">tRNA(Met) cytidine acetyltransferase</fullName>
    </submittedName>
</protein>
<dbReference type="GO" id="GO:0051392">
    <property type="term" value="F:tRNA cytidine N4-acetyltransferase activity"/>
    <property type="evidence" value="ECO:0007669"/>
    <property type="project" value="InterPro"/>
</dbReference>
<keyword evidence="5" id="KW-0547">Nucleotide-binding</keyword>
<dbReference type="InterPro" id="IPR016181">
    <property type="entry name" value="Acyl_CoA_acyltransferase"/>
</dbReference>
<keyword evidence="4" id="KW-0819">tRNA processing</keyword>
<dbReference type="OrthoDB" id="5578851at2"/>
<dbReference type="InterPro" id="IPR000182">
    <property type="entry name" value="GNAT_dom"/>
</dbReference>
<dbReference type="GO" id="GO:0005524">
    <property type="term" value="F:ATP binding"/>
    <property type="evidence" value="ECO:0007669"/>
    <property type="project" value="UniProtKB-KW"/>
</dbReference>
<dbReference type="GO" id="GO:0000049">
    <property type="term" value="F:tRNA binding"/>
    <property type="evidence" value="ECO:0007669"/>
    <property type="project" value="UniProtKB-KW"/>
</dbReference>
<dbReference type="Gene3D" id="3.40.50.11040">
    <property type="match status" value="1"/>
</dbReference>
<keyword evidence="3" id="KW-0808">Transferase</keyword>
<proteinExistence type="inferred from homology"/>
<dbReference type="Gene3D" id="3.40.50.300">
    <property type="entry name" value="P-loop containing nucleotide triphosphate hydrolases"/>
    <property type="match status" value="1"/>
</dbReference>
<keyword evidence="6" id="KW-0067">ATP-binding</keyword>
<evidence type="ECO:0000256" key="8">
    <source>
        <dbReference type="ARBA" id="ARBA00023315"/>
    </source>
</evidence>